<organism evidence="1 3">
    <name type="scientific">Neptunomonas phycophila</name>
    <dbReference type="NCBI Taxonomy" id="1572645"/>
    <lineage>
        <taxon>Bacteria</taxon>
        <taxon>Pseudomonadati</taxon>
        <taxon>Pseudomonadota</taxon>
        <taxon>Gammaproteobacteria</taxon>
        <taxon>Oceanospirillales</taxon>
        <taxon>Oceanospirillaceae</taxon>
        <taxon>Neptunomonas</taxon>
    </lineage>
</organism>
<dbReference type="RefSeq" id="WP_075171115.1">
    <property type="nucleotide sequence ID" value="NZ_CAXHZV010000008.1"/>
</dbReference>
<evidence type="ECO:0000313" key="3">
    <source>
        <dbReference type="Proteomes" id="UP001169862"/>
    </source>
</evidence>
<dbReference type="Proteomes" id="UP001177341">
    <property type="component" value="Unassembled WGS sequence"/>
</dbReference>
<dbReference type="EMBL" id="JAUOPG010000011">
    <property type="protein sequence ID" value="MDO6455006.1"/>
    <property type="molecule type" value="Genomic_DNA"/>
</dbReference>
<gene>
    <name evidence="1" type="ORF">Q4490_15655</name>
    <name evidence="2" type="ORF">Q8W30_13770</name>
</gene>
<evidence type="ECO:0000313" key="2">
    <source>
        <dbReference type="EMBL" id="MDP2523640.1"/>
    </source>
</evidence>
<keyword evidence="4" id="KW-1185">Reference proteome</keyword>
<dbReference type="EMBL" id="JAUYVO010000009">
    <property type="protein sequence ID" value="MDP2523640.1"/>
    <property type="molecule type" value="Genomic_DNA"/>
</dbReference>
<evidence type="ECO:0000313" key="1">
    <source>
        <dbReference type="EMBL" id="MDO6455006.1"/>
    </source>
</evidence>
<reference evidence="1" key="1">
    <citation type="submission" date="2023-07" db="EMBL/GenBank/DDBJ databases">
        <title>Genome content predicts the carbon catabolic preferences of heterotrophic bacteria.</title>
        <authorList>
            <person name="Gralka M."/>
        </authorList>
    </citation>
    <scope>NUCLEOTIDE SEQUENCE</scope>
    <source>
        <strain evidence="2">5G01</strain>
        <strain evidence="1">I2M16</strain>
    </source>
</reference>
<proteinExistence type="predicted"/>
<sequence>MERHHLHAQLKQMLKRGHTAEELRQSFDLPNTVINEAIETCLSEIRNEQRYQRSQQNQASYAMGL</sequence>
<name>A0AAW7XKV5_9GAMM</name>
<protein>
    <submittedName>
        <fullName evidence="1">Uncharacterized protein</fullName>
    </submittedName>
</protein>
<comment type="caution">
    <text evidence="1">The sequence shown here is derived from an EMBL/GenBank/DDBJ whole genome shotgun (WGS) entry which is preliminary data.</text>
</comment>
<accession>A0AAW7XKV5</accession>
<dbReference type="AlphaFoldDB" id="A0AAW7XKV5"/>
<dbReference type="Proteomes" id="UP001169862">
    <property type="component" value="Unassembled WGS sequence"/>
</dbReference>
<evidence type="ECO:0000313" key="4">
    <source>
        <dbReference type="Proteomes" id="UP001177341"/>
    </source>
</evidence>